<name>A0A6M0IMJ6_9BACT</name>
<gene>
    <name evidence="1" type="ORF">GK091_21900</name>
</gene>
<organism evidence="1 2">
    <name type="scientific">Spirosoma agri</name>
    <dbReference type="NCBI Taxonomy" id="1987381"/>
    <lineage>
        <taxon>Bacteria</taxon>
        <taxon>Pseudomonadati</taxon>
        <taxon>Bacteroidota</taxon>
        <taxon>Cytophagia</taxon>
        <taxon>Cytophagales</taxon>
        <taxon>Cytophagaceae</taxon>
        <taxon>Spirosoma</taxon>
    </lineage>
</organism>
<keyword evidence="2" id="KW-1185">Reference proteome</keyword>
<dbReference type="RefSeq" id="WP_164041993.1">
    <property type="nucleotide sequence ID" value="NZ_JAAGNZ010000002.1"/>
</dbReference>
<evidence type="ECO:0000313" key="2">
    <source>
        <dbReference type="Proteomes" id="UP000477386"/>
    </source>
</evidence>
<evidence type="ECO:0000313" key="1">
    <source>
        <dbReference type="EMBL" id="NEU69550.1"/>
    </source>
</evidence>
<accession>A0A6M0IMJ6</accession>
<protein>
    <submittedName>
        <fullName evidence="1">Uncharacterized protein</fullName>
    </submittedName>
</protein>
<proteinExistence type="predicted"/>
<dbReference type="EMBL" id="JAAGNZ010000002">
    <property type="protein sequence ID" value="NEU69550.1"/>
    <property type="molecule type" value="Genomic_DNA"/>
</dbReference>
<dbReference type="AlphaFoldDB" id="A0A6M0IMJ6"/>
<sequence>MRTVLALLIFAGALIYCVQPPPPNALQIRYQGQTRLVRHPQPSQFSEGQLIRYRTETGEFIEATVLGPVSVNYPLTDDTLSAKEQIANIQHEGPVYATRNEQQRSRTVGLH</sequence>
<comment type="caution">
    <text evidence="1">The sequence shown here is derived from an EMBL/GenBank/DDBJ whole genome shotgun (WGS) entry which is preliminary data.</text>
</comment>
<reference evidence="1 2" key="1">
    <citation type="submission" date="2020-02" db="EMBL/GenBank/DDBJ databases">
        <title>Draft genome sequence of two Spirosoma agri KCTC 52727 and Spirosoma terrae KCTC 52035.</title>
        <authorList>
            <person name="Rojas J."/>
            <person name="Ambika Manirajan B."/>
            <person name="Ratering S."/>
            <person name="Suarez C."/>
            <person name="Schnell S."/>
        </authorList>
    </citation>
    <scope>NUCLEOTIDE SEQUENCE [LARGE SCALE GENOMIC DNA]</scope>
    <source>
        <strain evidence="1 2">KCTC 52727</strain>
    </source>
</reference>
<dbReference type="Proteomes" id="UP000477386">
    <property type="component" value="Unassembled WGS sequence"/>
</dbReference>